<gene>
    <name evidence="2" type="ORF">BJX68DRAFT_266841</name>
</gene>
<sequence>MNLKHTLLVTLSSLAYLVQSSPVEVSHIGDAPSQPEAQSHGSNLEARREWGVWLDVYKSGDCSSGWESQPTSGWLWTHQCKNIESYTYGARLGTLEQDKEMWPFCKLKFWERPDCHGHATVTYIQDTEVKKWKSATGEYKYMNLKTIFLLGSLALIGKATPTTNHPPVPELRSNPLPNDTAPLTARGDVGVWLDVYHSGDCNSGYEAQPASGWVWLGQCKKLESYTYGAKLGYAQGGWPRCKLKFWETDNCAGGRATAIRIPTTSDGNYNCMAAANKDDQFYLTNGAASVQFLCDEPTTAAEP</sequence>
<feature type="chain" id="PRO_5045287312" evidence="1">
    <location>
        <begin position="21"/>
        <end position="303"/>
    </location>
</feature>
<evidence type="ECO:0000256" key="1">
    <source>
        <dbReference type="SAM" id="SignalP"/>
    </source>
</evidence>
<dbReference type="RefSeq" id="XP_070899130.1">
    <property type="nucleotide sequence ID" value="XM_071045619.1"/>
</dbReference>
<dbReference type="GeneID" id="98160783"/>
<dbReference type="Proteomes" id="UP001610444">
    <property type="component" value="Unassembled WGS sequence"/>
</dbReference>
<dbReference type="EMBL" id="JBFXLR010000021">
    <property type="protein sequence ID" value="KAL2850048.1"/>
    <property type="molecule type" value="Genomic_DNA"/>
</dbReference>
<accession>A0ABR4KFN4</accession>
<comment type="caution">
    <text evidence="2">The sequence shown here is derived from an EMBL/GenBank/DDBJ whole genome shotgun (WGS) entry which is preliminary data.</text>
</comment>
<keyword evidence="3" id="KW-1185">Reference proteome</keyword>
<reference evidence="2 3" key="1">
    <citation type="submission" date="2024-07" db="EMBL/GenBank/DDBJ databases">
        <title>Section-level genome sequencing and comparative genomics of Aspergillus sections Usti and Cavernicolus.</title>
        <authorList>
            <consortium name="Lawrence Berkeley National Laboratory"/>
            <person name="Nybo J.L."/>
            <person name="Vesth T.C."/>
            <person name="Theobald S."/>
            <person name="Frisvad J.C."/>
            <person name="Larsen T.O."/>
            <person name="Kjaerboelling I."/>
            <person name="Rothschild-Mancinelli K."/>
            <person name="Lyhne E.K."/>
            <person name="Kogle M.E."/>
            <person name="Barry K."/>
            <person name="Clum A."/>
            <person name="Na H."/>
            <person name="Ledsgaard L."/>
            <person name="Lin J."/>
            <person name="Lipzen A."/>
            <person name="Kuo A."/>
            <person name="Riley R."/>
            <person name="Mondo S."/>
            <person name="LaButti K."/>
            <person name="Haridas S."/>
            <person name="Pangalinan J."/>
            <person name="Salamov A.A."/>
            <person name="Simmons B.A."/>
            <person name="Magnuson J.K."/>
            <person name="Chen J."/>
            <person name="Drula E."/>
            <person name="Henrissat B."/>
            <person name="Wiebenga A."/>
            <person name="Lubbers R.J."/>
            <person name="Gomes A.C."/>
            <person name="Macurrencykelacurrency M.R."/>
            <person name="Stajich J."/>
            <person name="Grigoriev I.V."/>
            <person name="Mortensen U.H."/>
            <person name="De vries R.P."/>
            <person name="Baker S.E."/>
            <person name="Andersen M.R."/>
        </authorList>
    </citation>
    <scope>NUCLEOTIDE SEQUENCE [LARGE SCALE GENOMIC DNA]</scope>
    <source>
        <strain evidence="2 3">CBS 756.74</strain>
    </source>
</reference>
<organism evidence="2 3">
    <name type="scientific">Aspergillus pseudodeflectus</name>
    <dbReference type="NCBI Taxonomy" id="176178"/>
    <lineage>
        <taxon>Eukaryota</taxon>
        <taxon>Fungi</taxon>
        <taxon>Dikarya</taxon>
        <taxon>Ascomycota</taxon>
        <taxon>Pezizomycotina</taxon>
        <taxon>Eurotiomycetes</taxon>
        <taxon>Eurotiomycetidae</taxon>
        <taxon>Eurotiales</taxon>
        <taxon>Aspergillaceae</taxon>
        <taxon>Aspergillus</taxon>
        <taxon>Aspergillus subgen. Nidulantes</taxon>
    </lineage>
</organism>
<protein>
    <submittedName>
        <fullName evidence="2">Uncharacterized protein</fullName>
    </submittedName>
</protein>
<proteinExistence type="predicted"/>
<feature type="signal peptide" evidence="1">
    <location>
        <begin position="1"/>
        <end position="20"/>
    </location>
</feature>
<evidence type="ECO:0000313" key="2">
    <source>
        <dbReference type="EMBL" id="KAL2850048.1"/>
    </source>
</evidence>
<evidence type="ECO:0000313" key="3">
    <source>
        <dbReference type="Proteomes" id="UP001610444"/>
    </source>
</evidence>
<name>A0ABR4KFN4_9EURO</name>
<keyword evidence="1" id="KW-0732">Signal</keyword>